<feature type="transmembrane region" description="Helical" evidence="1">
    <location>
        <begin position="6"/>
        <end position="22"/>
    </location>
</feature>
<organism evidence="2 3">
    <name type="scientific">Setaria viridis</name>
    <name type="common">Green bristlegrass</name>
    <name type="synonym">Setaria italica subsp. viridis</name>
    <dbReference type="NCBI Taxonomy" id="4556"/>
    <lineage>
        <taxon>Eukaryota</taxon>
        <taxon>Viridiplantae</taxon>
        <taxon>Streptophyta</taxon>
        <taxon>Embryophyta</taxon>
        <taxon>Tracheophyta</taxon>
        <taxon>Spermatophyta</taxon>
        <taxon>Magnoliopsida</taxon>
        <taxon>Liliopsida</taxon>
        <taxon>Poales</taxon>
        <taxon>Poaceae</taxon>
        <taxon>PACMAD clade</taxon>
        <taxon>Panicoideae</taxon>
        <taxon>Panicodae</taxon>
        <taxon>Paniceae</taxon>
        <taxon>Cenchrinae</taxon>
        <taxon>Setaria</taxon>
    </lineage>
</organism>
<keyword evidence="1" id="KW-0812">Transmembrane</keyword>
<sequence>MCTCYFIMPSYLLFIIWVLLGKPPSEPLRRKKSGKCHALTACFVRD</sequence>
<dbReference type="EMBL" id="CM016558">
    <property type="protein sequence ID" value="TKW03760.1"/>
    <property type="molecule type" value="Genomic_DNA"/>
</dbReference>
<reference evidence="2" key="1">
    <citation type="submission" date="2019-03" db="EMBL/GenBank/DDBJ databases">
        <title>WGS assembly of Setaria viridis.</title>
        <authorList>
            <person name="Huang P."/>
            <person name="Jenkins J."/>
            <person name="Grimwood J."/>
            <person name="Barry K."/>
            <person name="Healey A."/>
            <person name="Mamidi S."/>
            <person name="Sreedasyam A."/>
            <person name="Shu S."/>
            <person name="Feldman M."/>
            <person name="Wu J."/>
            <person name="Yu Y."/>
            <person name="Chen C."/>
            <person name="Johnson J."/>
            <person name="Rokhsar D."/>
            <person name="Baxter I."/>
            <person name="Schmutz J."/>
            <person name="Brutnell T."/>
            <person name="Kellogg E."/>
        </authorList>
    </citation>
    <scope>NUCLEOTIDE SEQUENCE [LARGE SCALE GENOMIC DNA]</scope>
</reference>
<proteinExistence type="predicted"/>
<evidence type="ECO:0000256" key="1">
    <source>
        <dbReference type="SAM" id="Phobius"/>
    </source>
</evidence>
<accession>A0A4U6TMF4</accession>
<evidence type="ECO:0000313" key="3">
    <source>
        <dbReference type="Proteomes" id="UP000298652"/>
    </source>
</evidence>
<dbReference type="AlphaFoldDB" id="A0A4U6TMF4"/>
<keyword evidence="1" id="KW-0472">Membrane</keyword>
<protein>
    <submittedName>
        <fullName evidence="2">Uncharacterized protein</fullName>
    </submittedName>
</protein>
<name>A0A4U6TMF4_SETVI</name>
<keyword evidence="3" id="KW-1185">Reference proteome</keyword>
<dbReference type="Proteomes" id="UP000298652">
    <property type="component" value="Chromosome 7"/>
</dbReference>
<gene>
    <name evidence="2" type="ORF">SEVIR_7G063901v2</name>
</gene>
<keyword evidence="1" id="KW-1133">Transmembrane helix</keyword>
<dbReference type="Gramene" id="TKW03760">
    <property type="protein sequence ID" value="TKW03760"/>
    <property type="gene ID" value="SEVIR_7G063901v2"/>
</dbReference>
<evidence type="ECO:0000313" key="2">
    <source>
        <dbReference type="EMBL" id="TKW03760.1"/>
    </source>
</evidence>